<dbReference type="AlphaFoldDB" id="A0A345ZQK5"/>
<dbReference type="RefSeq" id="WP_115687660.1">
    <property type="nucleotide sequence ID" value="NZ_CP031417.1"/>
</dbReference>
<dbReference type="Pfam" id="PF07238">
    <property type="entry name" value="PilZ"/>
    <property type="match status" value="1"/>
</dbReference>
<reference evidence="2 3" key="1">
    <citation type="submission" date="2018-07" db="EMBL/GenBank/DDBJ databases">
        <authorList>
            <person name="Quirk P.G."/>
            <person name="Krulwich T.A."/>
        </authorList>
    </citation>
    <scope>NUCLEOTIDE SEQUENCE [LARGE SCALE GENOMIC DNA]</scope>
    <source>
        <strain evidence="2 3">CC-BB4</strain>
    </source>
</reference>
<gene>
    <name evidence="2" type="ORF">DW352_00915</name>
</gene>
<dbReference type="Gene3D" id="2.40.10.220">
    <property type="entry name" value="predicted glycosyltransferase like domains"/>
    <property type="match status" value="1"/>
</dbReference>
<dbReference type="KEGG" id="ptaw:DW352_00915"/>
<sequence length="96" mass="10535">MRKDQRKSPRRSVRYAAWLALAPGELRGCALSDISNTGARIDVENSATLPNEFALWLASNGSARRNCRVVWRTPKQVGVRFAGRLASGERAALAPL</sequence>
<feature type="domain" description="PilZ" evidence="1">
    <location>
        <begin position="5"/>
        <end position="93"/>
    </location>
</feature>
<proteinExistence type="predicted"/>
<protein>
    <submittedName>
        <fullName evidence="2">PilZ domain-containing protein</fullName>
    </submittedName>
</protein>
<organism evidence="2 3">
    <name type="scientific">Pseudolabrys taiwanensis</name>
    <dbReference type="NCBI Taxonomy" id="331696"/>
    <lineage>
        <taxon>Bacteria</taxon>
        <taxon>Pseudomonadati</taxon>
        <taxon>Pseudomonadota</taxon>
        <taxon>Alphaproteobacteria</taxon>
        <taxon>Hyphomicrobiales</taxon>
        <taxon>Xanthobacteraceae</taxon>
        <taxon>Pseudolabrys</taxon>
    </lineage>
</organism>
<dbReference type="GO" id="GO:0035438">
    <property type="term" value="F:cyclic-di-GMP binding"/>
    <property type="evidence" value="ECO:0007669"/>
    <property type="project" value="InterPro"/>
</dbReference>
<evidence type="ECO:0000313" key="2">
    <source>
        <dbReference type="EMBL" id="AXK79202.1"/>
    </source>
</evidence>
<accession>A0A345ZQK5</accession>
<keyword evidence="3" id="KW-1185">Reference proteome</keyword>
<dbReference type="EMBL" id="CP031417">
    <property type="protein sequence ID" value="AXK79202.1"/>
    <property type="molecule type" value="Genomic_DNA"/>
</dbReference>
<dbReference type="Proteomes" id="UP000254889">
    <property type="component" value="Chromosome"/>
</dbReference>
<dbReference type="SUPFAM" id="SSF141371">
    <property type="entry name" value="PilZ domain-like"/>
    <property type="match status" value="1"/>
</dbReference>
<name>A0A345ZQK5_9HYPH</name>
<dbReference type="OrthoDB" id="7409359at2"/>
<evidence type="ECO:0000313" key="3">
    <source>
        <dbReference type="Proteomes" id="UP000254889"/>
    </source>
</evidence>
<dbReference type="InterPro" id="IPR009875">
    <property type="entry name" value="PilZ_domain"/>
</dbReference>
<evidence type="ECO:0000259" key="1">
    <source>
        <dbReference type="Pfam" id="PF07238"/>
    </source>
</evidence>